<name>A0A9N9JUR7_9GLOM</name>
<organism evidence="2 3">
    <name type="scientific">Dentiscutata erythropus</name>
    <dbReference type="NCBI Taxonomy" id="1348616"/>
    <lineage>
        <taxon>Eukaryota</taxon>
        <taxon>Fungi</taxon>
        <taxon>Fungi incertae sedis</taxon>
        <taxon>Mucoromycota</taxon>
        <taxon>Glomeromycotina</taxon>
        <taxon>Glomeromycetes</taxon>
        <taxon>Diversisporales</taxon>
        <taxon>Gigasporaceae</taxon>
        <taxon>Dentiscutata</taxon>
    </lineage>
</organism>
<feature type="non-terminal residue" evidence="2">
    <location>
        <position position="1"/>
    </location>
</feature>
<evidence type="ECO:0000256" key="1">
    <source>
        <dbReference type="SAM" id="MobiDB-lite"/>
    </source>
</evidence>
<feature type="non-terminal residue" evidence="2">
    <location>
        <position position="93"/>
    </location>
</feature>
<accession>A0A9N9JUR7</accession>
<sequence length="93" mass="10458">AITTLFEKVKDLLNHQTETQRLWNEQIQSTLNERFSKLEQAGLIDDVSNPDNNQPANDIVVDHAIPITVCSPSEKREETPQGNNVSIPTFSNL</sequence>
<feature type="region of interest" description="Disordered" evidence="1">
    <location>
        <begin position="72"/>
        <end position="93"/>
    </location>
</feature>
<dbReference type="EMBL" id="CAJVPY010029723">
    <property type="protein sequence ID" value="CAG8794527.1"/>
    <property type="molecule type" value="Genomic_DNA"/>
</dbReference>
<evidence type="ECO:0000313" key="2">
    <source>
        <dbReference type="EMBL" id="CAG8794527.1"/>
    </source>
</evidence>
<protein>
    <submittedName>
        <fullName evidence="2">20826_t:CDS:1</fullName>
    </submittedName>
</protein>
<dbReference type="Proteomes" id="UP000789405">
    <property type="component" value="Unassembled WGS sequence"/>
</dbReference>
<proteinExistence type="predicted"/>
<reference evidence="2" key="1">
    <citation type="submission" date="2021-06" db="EMBL/GenBank/DDBJ databases">
        <authorList>
            <person name="Kallberg Y."/>
            <person name="Tangrot J."/>
            <person name="Rosling A."/>
        </authorList>
    </citation>
    <scope>NUCLEOTIDE SEQUENCE</scope>
    <source>
        <strain evidence="2">MA453B</strain>
    </source>
</reference>
<comment type="caution">
    <text evidence="2">The sequence shown here is derived from an EMBL/GenBank/DDBJ whole genome shotgun (WGS) entry which is preliminary data.</text>
</comment>
<keyword evidence="3" id="KW-1185">Reference proteome</keyword>
<feature type="compositionally biased region" description="Polar residues" evidence="1">
    <location>
        <begin position="80"/>
        <end position="93"/>
    </location>
</feature>
<evidence type="ECO:0000313" key="3">
    <source>
        <dbReference type="Proteomes" id="UP000789405"/>
    </source>
</evidence>
<dbReference type="AlphaFoldDB" id="A0A9N9JUR7"/>
<gene>
    <name evidence="2" type="ORF">DERYTH_LOCUS22086</name>
</gene>